<comment type="caution">
    <text evidence="2">The sequence shown here is derived from an EMBL/GenBank/DDBJ whole genome shotgun (WGS) entry which is preliminary data.</text>
</comment>
<feature type="signal peptide" evidence="1">
    <location>
        <begin position="1"/>
        <end position="34"/>
    </location>
</feature>
<evidence type="ECO:0000256" key="1">
    <source>
        <dbReference type="SAM" id="SignalP"/>
    </source>
</evidence>
<dbReference type="RefSeq" id="WP_350724687.1">
    <property type="nucleotide sequence ID" value="NZ_JBEPCO010000058.1"/>
</dbReference>
<gene>
    <name evidence="2" type="ORF">ABT322_39410</name>
</gene>
<protein>
    <submittedName>
        <fullName evidence="2">Uncharacterized protein</fullName>
    </submittedName>
</protein>
<sequence>MTRKTTMQIRAAALITVPSTILVAALSTAGTAQAVPLAPHPELGSTRIAPNDGGVRVNFWQGISITDESGD</sequence>
<dbReference type="Proteomes" id="UP001490330">
    <property type="component" value="Unassembled WGS sequence"/>
</dbReference>
<feature type="chain" id="PRO_5046907761" evidence="1">
    <location>
        <begin position="35"/>
        <end position="71"/>
    </location>
</feature>
<dbReference type="EMBL" id="JBEPCV010000074">
    <property type="protein sequence ID" value="MER6909669.1"/>
    <property type="molecule type" value="Genomic_DNA"/>
</dbReference>
<keyword evidence="3" id="KW-1185">Reference proteome</keyword>
<proteinExistence type="predicted"/>
<reference evidence="2 3" key="1">
    <citation type="submission" date="2024-06" db="EMBL/GenBank/DDBJ databases">
        <title>The Natural Products Discovery Center: Release of the First 8490 Sequenced Strains for Exploring Actinobacteria Biosynthetic Diversity.</title>
        <authorList>
            <person name="Kalkreuter E."/>
            <person name="Kautsar S.A."/>
            <person name="Yang D."/>
            <person name="Bader C.D."/>
            <person name="Teijaro C.N."/>
            <person name="Fluegel L."/>
            <person name="Davis C.M."/>
            <person name="Simpson J.R."/>
            <person name="Lauterbach L."/>
            <person name="Steele A.D."/>
            <person name="Gui C."/>
            <person name="Meng S."/>
            <person name="Li G."/>
            <person name="Viehrig K."/>
            <person name="Ye F."/>
            <person name="Su P."/>
            <person name="Kiefer A.F."/>
            <person name="Nichols A."/>
            <person name="Cepeda A.J."/>
            <person name="Yan W."/>
            <person name="Fan B."/>
            <person name="Jiang Y."/>
            <person name="Adhikari A."/>
            <person name="Zheng C.-J."/>
            <person name="Schuster L."/>
            <person name="Cowan T.M."/>
            <person name="Smanski M.J."/>
            <person name="Chevrette M.G."/>
            <person name="De Carvalho L.P.S."/>
            <person name="Shen B."/>
        </authorList>
    </citation>
    <scope>NUCLEOTIDE SEQUENCE [LARGE SCALE GENOMIC DNA]</scope>
    <source>
        <strain evidence="2 3">NPDC000632</strain>
    </source>
</reference>
<name>A0ABV1VT74_9ACTN</name>
<evidence type="ECO:0000313" key="2">
    <source>
        <dbReference type="EMBL" id="MER6909669.1"/>
    </source>
</evidence>
<evidence type="ECO:0000313" key="3">
    <source>
        <dbReference type="Proteomes" id="UP001490330"/>
    </source>
</evidence>
<organism evidence="2 3">
    <name type="scientific">Streptomyces flaveolus</name>
    <dbReference type="NCBI Taxonomy" id="67297"/>
    <lineage>
        <taxon>Bacteria</taxon>
        <taxon>Bacillati</taxon>
        <taxon>Actinomycetota</taxon>
        <taxon>Actinomycetes</taxon>
        <taxon>Kitasatosporales</taxon>
        <taxon>Streptomycetaceae</taxon>
        <taxon>Streptomyces</taxon>
    </lineage>
</organism>
<accession>A0ABV1VT74</accession>
<keyword evidence="1" id="KW-0732">Signal</keyword>